<dbReference type="Proteomes" id="UP000259211">
    <property type="component" value="Unassembled WGS sequence"/>
</dbReference>
<evidence type="ECO:0000256" key="2">
    <source>
        <dbReference type="SAM" id="Phobius"/>
    </source>
</evidence>
<feature type="region of interest" description="Disordered" evidence="1">
    <location>
        <begin position="1"/>
        <end position="34"/>
    </location>
</feature>
<feature type="transmembrane region" description="Helical" evidence="2">
    <location>
        <begin position="227"/>
        <end position="248"/>
    </location>
</feature>
<feature type="compositionally biased region" description="Polar residues" evidence="1">
    <location>
        <begin position="1"/>
        <end position="16"/>
    </location>
</feature>
<comment type="caution">
    <text evidence="3">The sequence shown here is derived from an EMBL/GenBank/DDBJ whole genome shotgun (WGS) entry which is preliminary data.</text>
</comment>
<name>A0A3E2DN87_9ACTN</name>
<reference evidence="3 4" key="1">
    <citation type="submission" date="2017-07" db="EMBL/GenBank/DDBJ databases">
        <authorList>
            <person name="Sun Z.S."/>
            <person name="Albrecht U."/>
            <person name="Echele G."/>
            <person name="Lee C.C."/>
        </authorList>
    </citation>
    <scope>NUCLEOTIDE SEQUENCE [LARGE SCALE GENOMIC DNA]</scope>
    <source>
        <strain evidence="3 4">P16-029</strain>
    </source>
</reference>
<dbReference type="EMBL" id="NOWI01000001">
    <property type="protein sequence ID" value="RFT46845.1"/>
    <property type="molecule type" value="Genomic_DNA"/>
</dbReference>
<evidence type="ECO:0000313" key="3">
    <source>
        <dbReference type="EMBL" id="RFT46845.1"/>
    </source>
</evidence>
<organism evidence="3 4">
    <name type="scientific">Cutibacterium avidum</name>
    <dbReference type="NCBI Taxonomy" id="33010"/>
    <lineage>
        <taxon>Bacteria</taxon>
        <taxon>Bacillati</taxon>
        <taxon>Actinomycetota</taxon>
        <taxon>Actinomycetes</taxon>
        <taxon>Propionibacteriales</taxon>
        <taxon>Propionibacteriaceae</taxon>
        <taxon>Cutibacterium</taxon>
    </lineage>
</organism>
<protein>
    <submittedName>
        <fullName evidence="3">Chain-length determining protein</fullName>
    </submittedName>
</protein>
<evidence type="ECO:0000256" key="1">
    <source>
        <dbReference type="SAM" id="MobiDB-lite"/>
    </source>
</evidence>
<keyword evidence="2" id="KW-0812">Transmembrane</keyword>
<dbReference type="RefSeq" id="WP_117188216.1">
    <property type="nucleotide sequence ID" value="NZ_JASORL010000013.1"/>
</dbReference>
<keyword evidence="2" id="KW-0472">Membrane</keyword>
<accession>A0A3E2DN87</accession>
<evidence type="ECO:0000313" key="4">
    <source>
        <dbReference type="Proteomes" id="UP000259211"/>
    </source>
</evidence>
<sequence>MSNLPSEPSLVDSGSSKPEHDATAVASHTASSRHDPNQPIDLLGFLKGLVRHWFAGLLTFVVVAGILVGYSLFIAPKDTVGKVAAHGHIMVTLPEPRTEAQAIIESSTVSKIMSNYVALATPEPTVKAAVKYLHDGTTADDLKKAASVHWGGGGTVIAVYALGTDEGQAIRRANAYARAFTETANAVAPSPLHGLPHPKLTVVQQAFPSDPNLEAPKVKDSDDPGKMISPSVGVGAGLVLGLLVMGLLEYRSSRRRNASA</sequence>
<feature type="transmembrane region" description="Helical" evidence="2">
    <location>
        <begin position="53"/>
        <end position="73"/>
    </location>
</feature>
<dbReference type="AlphaFoldDB" id="A0A3E2DN87"/>
<keyword evidence="2" id="KW-1133">Transmembrane helix</keyword>
<gene>
    <name evidence="3" type="ORF">CHT91_00500</name>
</gene>
<proteinExistence type="predicted"/>